<dbReference type="SMART" id="SM00320">
    <property type="entry name" value="WD40"/>
    <property type="match status" value="7"/>
</dbReference>
<dbReference type="GO" id="GO:0000398">
    <property type="term" value="P:mRNA splicing, via spliceosome"/>
    <property type="evidence" value="ECO:0007669"/>
    <property type="project" value="TreeGrafter"/>
</dbReference>
<protein>
    <submittedName>
        <fullName evidence="7">11803_t:CDS:1</fullName>
    </submittedName>
</protein>
<dbReference type="InterPro" id="IPR019775">
    <property type="entry name" value="WD40_repeat_CS"/>
</dbReference>
<dbReference type="PRINTS" id="PR00320">
    <property type="entry name" value="GPROTEINBRPT"/>
</dbReference>
<dbReference type="Gene3D" id="2.130.10.10">
    <property type="entry name" value="YVTN repeat-like/Quinoprotein amine dehydrogenase"/>
    <property type="match status" value="3"/>
</dbReference>
<evidence type="ECO:0000313" key="8">
    <source>
        <dbReference type="Proteomes" id="UP000789739"/>
    </source>
</evidence>
<dbReference type="PROSITE" id="PS00678">
    <property type="entry name" value="WD_REPEATS_1"/>
    <property type="match status" value="1"/>
</dbReference>
<gene>
    <name evidence="7" type="ORF">PBRASI_LOCUS8759</name>
</gene>
<dbReference type="PANTHER" id="PTHR22842:SF3">
    <property type="entry name" value="WD REPEAT DOMAIN-CONTAINING PROTEIN 83"/>
    <property type="match status" value="1"/>
</dbReference>
<dbReference type="InterPro" id="IPR015943">
    <property type="entry name" value="WD40/YVTN_repeat-like_dom_sf"/>
</dbReference>
<feature type="repeat" description="WD" evidence="6">
    <location>
        <begin position="286"/>
        <end position="323"/>
    </location>
</feature>
<feature type="repeat" description="WD" evidence="6">
    <location>
        <begin position="16"/>
        <end position="57"/>
    </location>
</feature>
<evidence type="ECO:0000313" key="7">
    <source>
        <dbReference type="EMBL" id="CAG8621916.1"/>
    </source>
</evidence>
<dbReference type="AlphaFoldDB" id="A0A9N9D000"/>
<sequence length="323" mass="35388">MSTSMLPIPESCAITFKGHSAPVNYVTFNSTGEYALSGSHDRTIKLWNPEAGFSIKTYEGHGKEVLGICVCVPYPSHYGRIITPSLTNTAIYTSAHDNSRFASCGSDKQVFLWDVGTGRTIRRFDGHGQRINAVAFNAEGTVLDRMIQRSNNRFPIQILEEAKDGVMSLQVSQYEILTGSVDGNIRVYDLRMGSLTVDLISRGYNPITSVRFSGDGNCILVSSLDGVIRLMDKDNGGLLNSFRGHQNTTYKITSCLSTDDSQVISGSEDGNIYFWDLVEATLLTKVKAHDKIVTSVAYHPRKPLVISTSVDGTAKVWKPTSIG</sequence>
<evidence type="ECO:0000256" key="3">
    <source>
        <dbReference type="ARBA" id="ARBA00022574"/>
    </source>
</evidence>
<feature type="repeat" description="WD" evidence="6">
    <location>
        <begin position="242"/>
        <end position="285"/>
    </location>
</feature>
<evidence type="ECO:0000256" key="1">
    <source>
        <dbReference type="ARBA" id="ARBA00004496"/>
    </source>
</evidence>
<proteinExistence type="inferred from homology"/>
<dbReference type="PANTHER" id="PTHR22842">
    <property type="entry name" value="WD40 REPEAT PROTEIN"/>
    <property type="match status" value="1"/>
</dbReference>
<feature type="repeat" description="WD" evidence="6">
    <location>
        <begin position="97"/>
        <end position="123"/>
    </location>
</feature>
<dbReference type="CDD" id="cd00200">
    <property type="entry name" value="WD40"/>
    <property type="match status" value="1"/>
</dbReference>
<reference evidence="7" key="1">
    <citation type="submission" date="2021-06" db="EMBL/GenBank/DDBJ databases">
        <authorList>
            <person name="Kallberg Y."/>
            <person name="Tangrot J."/>
            <person name="Rosling A."/>
        </authorList>
    </citation>
    <scope>NUCLEOTIDE SEQUENCE</scope>
    <source>
        <strain evidence="7">BR232B</strain>
    </source>
</reference>
<comment type="caution">
    <text evidence="7">The sequence shown here is derived from an EMBL/GenBank/DDBJ whole genome shotgun (WGS) entry which is preliminary data.</text>
</comment>
<dbReference type="Proteomes" id="UP000789739">
    <property type="component" value="Unassembled WGS sequence"/>
</dbReference>
<comment type="subcellular location">
    <subcellularLocation>
        <location evidence="1">Cytoplasm</location>
    </subcellularLocation>
</comment>
<keyword evidence="8" id="KW-1185">Reference proteome</keyword>
<dbReference type="GO" id="GO:0071013">
    <property type="term" value="C:catalytic step 2 spliceosome"/>
    <property type="evidence" value="ECO:0007669"/>
    <property type="project" value="TreeGrafter"/>
</dbReference>
<name>A0A9N9D000_9GLOM</name>
<evidence type="ECO:0000256" key="6">
    <source>
        <dbReference type="PROSITE-ProRule" id="PRU00221"/>
    </source>
</evidence>
<comment type="similarity">
    <text evidence="5">Belongs to the WD repeat MORG1 family.</text>
</comment>
<evidence type="ECO:0000256" key="2">
    <source>
        <dbReference type="ARBA" id="ARBA00022490"/>
    </source>
</evidence>
<evidence type="ECO:0000256" key="5">
    <source>
        <dbReference type="ARBA" id="ARBA00038145"/>
    </source>
</evidence>
<dbReference type="Pfam" id="PF00400">
    <property type="entry name" value="WD40"/>
    <property type="match status" value="6"/>
</dbReference>
<dbReference type="InterPro" id="IPR020472">
    <property type="entry name" value="WD40_PAC1"/>
</dbReference>
<keyword evidence="4" id="KW-0677">Repeat</keyword>
<dbReference type="InterPro" id="IPR001680">
    <property type="entry name" value="WD40_rpt"/>
</dbReference>
<dbReference type="InterPro" id="IPR036322">
    <property type="entry name" value="WD40_repeat_dom_sf"/>
</dbReference>
<organism evidence="7 8">
    <name type="scientific">Paraglomus brasilianum</name>
    <dbReference type="NCBI Taxonomy" id="144538"/>
    <lineage>
        <taxon>Eukaryota</taxon>
        <taxon>Fungi</taxon>
        <taxon>Fungi incertae sedis</taxon>
        <taxon>Mucoromycota</taxon>
        <taxon>Glomeromycotina</taxon>
        <taxon>Glomeromycetes</taxon>
        <taxon>Paraglomerales</taxon>
        <taxon>Paraglomeraceae</taxon>
        <taxon>Paraglomus</taxon>
    </lineage>
</organism>
<dbReference type="InterPro" id="IPR051980">
    <property type="entry name" value="WD_repeat_MORG1"/>
</dbReference>
<dbReference type="EMBL" id="CAJVPI010001650">
    <property type="protein sequence ID" value="CAG8621916.1"/>
    <property type="molecule type" value="Genomic_DNA"/>
</dbReference>
<accession>A0A9N9D000</accession>
<keyword evidence="2" id="KW-0963">Cytoplasm</keyword>
<dbReference type="PROSITE" id="PS50294">
    <property type="entry name" value="WD_REPEATS_REGION"/>
    <property type="match status" value="2"/>
</dbReference>
<dbReference type="SUPFAM" id="SSF50978">
    <property type="entry name" value="WD40 repeat-like"/>
    <property type="match status" value="1"/>
</dbReference>
<dbReference type="PROSITE" id="PS50082">
    <property type="entry name" value="WD_REPEATS_2"/>
    <property type="match status" value="4"/>
</dbReference>
<evidence type="ECO:0000256" key="4">
    <source>
        <dbReference type="ARBA" id="ARBA00022737"/>
    </source>
</evidence>
<keyword evidence="3 6" id="KW-0853">WD repeat</keyword>
<dbReference type="OrthoDB" id="1068471at2759"/>
<dbReference type="GO" id="GO:0005737">
    <property type="term" value="C:cytoplasm"/>
    <property type="evidence" value="ECO:0007669"/>
    <property type="project" value="UniProtKB-SubCell"/>
</dbReference>